<dbReference type="SUPFAM" id="SSF54637">
    <property type="entry name" value="Thioesterase/thiol ester dehydrase-isomerase"/>
    <property type="match status" value="1"/>
</dbReference>
<evidence type="ECO:0000256" key="2">
    <source>
        <dbReference type="SAM" id="MobiDB-lite"/>
    </source>
</evidence>
<dbReference type="PANTHER" id="PTHR42856">
    <property type="entry name" value="ACYL-COENZYME A THIOESTERASE PAAI"/>
    <property type="match status" value="1"/>
</dbReference>
<dbReference type="Pfam" id="PF03061">
    <property type="entry name" value="4HBT"/>
    <property type="match status" value="1"/>
</dbReference>
<dbReference type="PANTHER" id="PTHR42856:SF1">
    <property type="entry name" value="ACYL-COENZYME A THIOESTERASE PAAI"/>
    <property type="match status" value="1"/>
</dbReference>
<gene>
    <name evidence="4" type="ORF">FJY75_09160</name>
</gene>
<dbReference type="InterPro" id="IPR003736">
    <property type="entry name" value="PAAI_dom"/>
</dbReference>
<accession>A0A937X982</accession>
<reference evidence="4" key="1">
    <citation type="submission" date="2019-03" db="EMBL/GenBank/DDBJ databases">
        <title>Lake Tanganyika Metagenome-Assembled Genomes (MAGs).</title>
        <authorList>
            <person name="Tran P."/>
        </authorList>
    </citation>
    <scope>NUCLEOTIDE SEQUENCE</scope>
    <source>
        <strain evidence="4">M_DeepCast_400m_m2_100</strain>
    </source>
</reference>
<dbReference type="AlphaFoldDB" id="A0A937X982"/>
<organism evidence="4 5">
    <name type="scientific">Eiseniibacteriota bacterium</name>
    <dbReference type="NCBI Taxonomy" id="2212470"/>
    <lineage>
        <taxon>Bacteria</taxon>
        <taxon>Candidatus Eiseniibacteriota</taxon>
    </lineage>
</organism>
<proteinExistence type="predicted"/>
<evidence type="ECO:0000256" key="1">
    <source>
        <dbReference type="ARBA" id="ARBA00022801"/>
    </source>
</evidence>
<evidence type="ECO:0000313" key="4">
    <source>
        <dbReference type="EMBL" id="MBM3318006.1"/>
    </source>
</evidence>
<dbReference type="InterPro" id="IPR006683">
    <property type="entry name" value="Thioestr_dom"/>
</dbReference>
<comment type="caution">
    <text evidence="4">The sequence shown here is derived from an EMBL/GenBank/DDBJ whole genome shotgun (WGS) entry which is preliminary data.</text>
</comment>
<evidence type="ECO:0000313" key="5">
    <source>
        <dbReference type="Proteomes" id="UP000748308"/>
    </source>
</evidence>
<dbReference type="InterPro" id="IPR052723">
    <property type="entry name" value="Acyl-CoA_thioesterase_PaaI"/>
</dbReference>
<keyword evidence="1" id="KW-0378">Hydrolase</keyword>
<feature type="region of interest" description="Disordered" evidence="2">
    <location>
        <begin position="1"/>
        <end position="20"/>
    </location>
</feature>
<feature type="domain" description="Thioesterase" evidence="3">
    <location>
        <begin position="51"/>
        <end position="128"/>
    </location>
</feature>
<protein>
    <submittedName>
        <fullName evidence="4">PaaI family thioesterase</fullName>
    </submittedName>
</protein>
<dbReference type="Proteomes" id="UP000748308">
    <property type="component" value="Unassembled WGS sequence"/>
</dbReference>
<dbReference type="GO" id="GO:0016289">
    <property type="term" value="F:acyl-CoA hydrolase activity"/>
    <property type="evidence" value="ECO:0007669"/>
    <property type="project" value="TreeGrafter"/>
</dbReference>
<dbReference type="Gene3D" id="3.10.129.10">
    <property type="entry name" value="Hotdog Thioesterase"/>
    <property type="match status" value="1"/>
</dbReference>
<evidence type="ECO:0000259" key="3">
    <source>
        <dbReference type="Pfam" id="PF03061"/>
    </source>
</evidence>
<dbReference type="NCBIfam" id="TIGR00369">
    <property type="entry name" value="unchar_dom_1"/>
    <property type="match status" value="1"/>
</dbReference>
<sequence>MSRGGCDDGQEPAGGEGGAHHVADLGIEPLGFFDDEYAVALNMGPRHLNIGGIVHGGVLCSLLDTAMARAFFMPESGETLSAATLEMKVNFLASCGGGRLEARARVVHRTRRTAYVEGRVVDQDGRVIARASSTMLVFAEGKSR</sequence>
<dbReference type="CDD" id="cd03443">
    <property type="entry name" value="PaaI_thioesterase"/>
    <property type="match status" value="1"/>
</dbReference>
<dbReference type="InterPro" id="IPR029069">
    <property type="entry name" value="HotDog_dom_sf"/>
</dbReference>
<name>A0A937X982_UNCEI</name>
<dbReference type="EMBL" id="VGIY01000238">
    <property type="protein sequence ID" value="MBM3318006.1"/>
    <property type="molecule type" value="Genomic_DNA"/>
</dbReference>